<reference evidence="7" key="1">
    <citation type="submission" date="2007-07" db="EMBL/GenBank/DDBJ databases">
        <title>PCAP assembly of the Caenorhabditis remanei genome.</title>
        <authorList>
            <consortium name="The Caenorhabditis remanei Sequencing Consortium"/>
            <person name="Wilson R.K."/>
        </authorList>
    </citation>
    <scope>NUCLEOTIDE SEQUENCE [LARGE SCALE GENOMIC DNA]</scope>
    <source>
        <strain evidence="7">PB4641</strain>
    </source>
</reference>
<keyword evidence="8" id="KW-1185">Reference proteome</keyword>
<evidence type="ECO:0000256" key="3">
    <source>
        <dbReference type="ARBA" id="ARBA00022741"/>
    </source>
</evidence>
<dbReference type="InterPro" id="IPR020849">
    <property type="entry name" value="Small_GTPase_Ras-type"/>
</dbReference>
<dbReference type="HOGENOM" id="CLU_041217_9_8_1"/>
<dbReference type="SMART" id="SM00176">
    <property type="entry name" value="RAN"/>
    <property type="match status" value="1"/>
</dbReference>
<dbReference type="SUPFAM" id="SSF52540">
    <property type="entry name" value="P-loop containing nucleoside triphosphate hydrolases"/>
    <property type="match status" value="1"/>
</dbReference>
<dbReference type="FunFam" id="3.40.50.300:FF:001763">
    <property type="entry name" value="Ras family gtpase"/>
    <property type="match status" value="1"/>
</dbReference>
<dbReference type="eggNOG" id="KOG0395">
    <property type="taxonomic scope" value="Eukaryota"/>
</dbReference>
<dbReference type="Proteomes" id="UP000008281">
    <property type="component" value="Unassembled WGS sequence"/>
</dbReference>
<dbReference type="SMART" id="SM00175">
    <property type="entry name" value="RAB"/>
    <property type="match status" value="1"/>
</dbReference>
<proteinExistence type="predicted"/>
<dbReference type="OrthoDB" id="5976022at2759"/>
<dbReference type="AlphaFoldDB" id="E3M7R0"/>
<dbReference type="GO" id="GO:0061118">
    <property type="term" value="P:regulation of positive chemotaxis to cAMP"/>
    <property type="evidence" value="ECO:0007669"/>
    <property type="project" value="UniProtKB-ARBA"/>
</dbReference>
<evidence type="ECO:0000256" key="6">
    <source>
        <dbReference type="ARBA" id="ARBA00023136"/>
    </source>
</evidence>
<dbReference type="PROSITE" id="PS51420">
    <property type="entry name" value="RHO"/>
    <property type="match status" value="1"/>
</dbReference>
<organism evidence="8">
    <name type="scientific">Caenorhabditis remanei</name>
    <name type="common">Caenorhabditis vulgaris</name>
    <dbReference type="NCBI Taxonomy" id="31234"/>
    <lineage>
        <taxon>Eukaryota</taxon>
        <taxon>Metazoa</taxon>
        <taxon>Ecdysozoa</taxon>
        <taxon>Nematoda</taxon>
        <taxon>Chromadorea</taxon>
        <taxon>Rhabditida</taxon>
        <taxon>Rhabditina</taxon>
        <taxon>Rhabditomorpha</taxon>
        <taxon>Rhabditoidea</taxon>
        <taxon>Rhabditidae</taxon>
        <taxon>Peloderinae</taxon>
        <taxon>Caenorhabditis</taxon>
    </lineage>
</organism>
<dbReference type="InParanoid" id="E3M7R0"/>
<sequence length="259" mass="29562">MILMTLPQFFCYQNSKVPHSLSSFRFSISHLTSNVRFLEVLLNFFLISGLKQSKMKEFKIVVLGNGGVGKSALTLQYVQGIFVHNYDATIEDSYRKLSKVDAENARLEILDTAGTEQFTGMRETYYQTAQGFVLVFSLAETSTFENLKQTILEIMAIRGEEVPMVLVGNKSDLAETRQVEESDAQNFARKLRIPYIETSARLNQNVSEVFEECAVLIQKSAKNHVERRRWSSESEIRDKKCKNWFKSCCCCLIPCCPTD</sequence>
<dbReference type="CDD" id="cd00876">
    <property type="entry name" value="Ras"/>
    <property type="match status" value="1"/>
</dbReference>
<dbReference type="GO" id="GO:0005525">
    <property type="term" value="F:GTP binding"/>
    <property type="evidence" value="ECO:0007669"/>
    <property type="project" value="UniProtKB-KW"/>
</dbReference>
<keyword evidence="3" id="KW-0547">Nucleotide-binding</keyword>
<keyword evidence="6" id="KW-0472">Membrane</keyword>
<keyword evidence="5" id="KW-0342">GTP-binding</keyword>
<evidence type="ECO:0000313" key="8">
    <source>
        <dbReference type="Proteomes" id="UP000008281"/>
    </source>
</evidence>
<dbReference type="InterPro" id="IPR027417">
    <property type="entry name" value="P-loop_NTPase"/>
</dbReference>
<dbReference type="OMA" id="FTGMRET"/>
<gene>
    <name evidence="7" type="primary">Cre-rap-3</name>
    <name evidence="7" type="ORF">CRE_12570</name>
</gene>
<dbReference type="FunCoup" id="E3M7R0">
    <property type="interactions" value="5"/>
</dbReference>
<dbReference type="RefSeq" id="XP_003107806.2">
    <property type="nucleotide sequence ID" value="XM_003107758.2"/>
</dbReference>
<dbReference type="CTD" id="9828515"/>
<dbReference type="PROSITE" id="PS51421">
    <property type="entry name" value="RAS"/>
    <property type="match status" value="1"/>
</dbReference>
<dbReference type="InterPro" id="IPR001806">
    <property type="entry name" value="Small_GTPase"/>
</dbReference>
<dbReference type="InterPro" id="IPR005225">
    <property type="entry name" value="Small_GTP-bd"/>
</dbReference>
<dbReference type="GO" id="GO:0003924">
    <property type="term" value="F:GTPase activity"/>
    <property type="evidence" value="ECO:0007669"/>
    <property type="project" value="InterPro"/>
</dbReference>
<dbReference type="PROSITE" id="PS51419">
    <property type="entry name" value="RAB"/>
    <property type="match status" value="1"/>
</dbReference>
<dbReference type="STRING" id="31234.E3M7R0"/>
<keyword evidence="4" id="KW-0378">Hydrolase</keyword>
<evidence type="ECO:0000256" key="1">
    <source>
        <dbReference type="ARBA" id="ARBA00004236"/>
    </source>
</evidence>
<dbReference type="NCBIfam" id="TIGR00231">
    <property type="entry name" value="small_GTP"/>
    <property type="match status" value="1"/>
</dbReference>
<evidence type="ECO:0000256" key="2">
    <source>
        <dbReference type="ARBA" id="ARBA00022475"/>
    </source>
</evidence>
<accession>E3M7R0</accession>
<dbReference type="PANTHER" id="PTHR24070">
    <property type="entry name" value="RAS, DI-RAS, AND RHEB FAMILY MEMBERS OF SMALL GTPASE SUPERFAMILY"/>
    <property type="match status" value="1"/>
</dbReference>
<keyword evidence="2" id="KW-1003">Cell membrane</keyword>
<protein>
    <submittedName>
        <fullName evidence="7">CRE-RAP-3 protein</fullName>
    </submittedName>
</protein>
<name>E3M7R0_CAERE</name>
<dbReference type="EMBL" id="DS268427">
    <property type="protein sequence ID" value="EFO93705.1"/>
    <property type="molecule type" value="Genomic_DNA"/>
</dbReference>
<dbReference type="GO" id="GO:0007165">
    <property type="term" value="P:signal transduction"/>
    <property type="evidence" value="ECO:0007669"/>
    <property type="project" value="InterPro"/>
</dbReference>
<dbReference type="SMART" id="SM00174">
    <property type="entry name" value="RHO"/>
    <property type="match status" value="1"/>
</dbReference>
<dbReference type="GeneID" id="9828515"/>
<dbReference type="PRINTS" id="PR00449">
    <property type="entry name" value="RASTRNSFRMNG"/>
</dbReference>
<evidence type="ECO:0000313" key="7">
    <source>
        <dbReference type="EMBL" id="EFO93705.1"/>
    </source>
</evidence>
<dbReference type="KEGG" id="crq:GCK72_014071"/>
<evidence type="ECO:0000256" key="5">
    <source>
        <dbReference type="ARBA" id="ARBA00023134"/>
    </source>
</evidence>
<evidence type="ECO:0000256" key="4">
    <source>
        <dbReference type="ARBA" id="ARBA00022801"/>
    </source>
</evidence>
<dbReference type="Pfam" id="PF00071">
    <property type="entry name" value="Ras"/>
    <property type="match status" value="1"/>
</dbReference>
<dbReference type="SMART" id="SM00173">
    <property type="entry name" value="RAS"/>
    <property type="match status" value="1"/>
</dbReference>
<dbReference type="GO" id="GO:0005886">
    <property type="term" value="C:plasma membrane"/>
    <property type="evidence" value="ECO:0007669"/>
    <property type="project" value="UniProtKB-SubCell"/>
</dbReference>
<dbReference type="Gene3D" id="3.40.50.300">
    <property type="entry name" value="P-loop containing nucleotide triphosphate hydrolases"/>
    <property type="match status" value="1"/>
</dbReference>
<comment type="subcellular location">
    <subcellularLocation>
        <location evidence="1">Cell membrane</location>
    </subcellularLocation>
</comment>